<keyword evidence="1" id="KW-0233">DNA recombination</keyword>
<dbReference type="Pfam" id="PF00589">
    <property type="entry name" value="Phage_integrase"/>
    <property type="match status" value="1"/>
</dbReference>
<evidence type="ECO:0000259" key="2">
    <source>
        <dbReference type="PROSITE" id="PS51898"/>
    </source>
</evidence>
<evidence type="ECO:0000313" key="3">
    <source>
        <dbReference type="EMBL" id="MFB9716027.1"/>
    </source>
</evidence>
<dbReference type="InterPro" id="IPR013762">
    <property type="entry name" value="Integrase-like_cat_sf"/>
</dbReference>
<dbReference type="PROSITE" id="PS51898">
    <property type="entry name" value="TYR_RECOMBINASE"/>
    <property type="match status" value="1"/>
</dbReference>
<protein>
    <submittedName>
        <fullName evidence="3">Tyrosine-type recombinase/integrase</fullName>
    </submittedName>
</protein>
<dbReference type="SUPFAM" id="SSF56349">
    <property type="entry name" value="DNA breaking-rejoining enzymes"/>
    <property type="match status" value="1"/>
</dbReference>
<dbReference type="RefSeq" id="WP_345046054.1">
    <property type="nucleotide sequence ID" value="NZ_BAABED010000001.1"/>
</dbReference>
<dbReference type="InterPro" id="IPR011010">
    <property type="entry name" value="DNA_brk_join_enz"/>
</dbReference>
<organism evidence="3 4">
    <name type="scientific">Arthrobacter methylotrophus</name>
    <dbReference type="NCBI Taxonomy" id="121291"/>
    <lineage>
        <taxon>Bacteria</taxon>
        <taxon>Bacillati</taxon>
        <taxon>Actinomycetota</taxon>
        <taxon>Actinomycetes</taxon>
        <taxon>Micrococcales</taxon>
        <taxon>Micrococcaceae</taxon>
        <taxon>Arthrobacter</taxon>
    </lineage>
</organism>
<evidence type="ECO:0000256" key="1">
    <source>
        <dbReference type="ARBA" id="ARBA00023172"/>
    </source>
</evidence>
<reference evidence="3 4" key="1">
    <citation type="submission" date="2024-09" db="EMBL/GenBank/DDBJ databases">
        <authorList>
            <person name="Sun Q."/>
            <person name="Mori K."/>
        </authorList>
    </citation>
    <scope>NUCLEOTIDE SEQUENCE [LARGE SCALE GENOMIC DNA]</scope>
    <source>
        <strain evidence="3 4">JCM 13519</strain>
    </source>
</reference>
<name>A0ABV5UUX6_9MICC</name>
<accession>A0ABV5UUX6</accession>
<gene>
    <name evidence="3" type="ORF">ACFFPI_18180</name>
</gene>
<evidence type="ECO:0000313" key="4">
    <source>
        <dbReference type="Proteomes" id="UP001589536"/>
    </source>
</evidence>
<dbReference type="InterPro" id="IPR002104">
    <property type="entry name" value="Integrase_catalytic"/>
</dbReference>
<dbReference type="Gene3D" id="1.10.443.10">
    <property type="entry name" value="Intergrase catalytic core"/>
    <property type="match status" value="1"/>
</dbReference>
<dbReference type="Proteomes" id="UP001589536">
    <property type="component" value="Unassembled WGS sequence"/>
</dbReference>
<comment type="caution">
    <text evidence="3">The sequence shown here is derived from an EMBL/GenBank/DDBJ whole genome shotgun (WGS) entry which is preliminary data.</text>
</comment>
<dbReference type="EMBL" id="JBHMBH010000040">
    <property type="protein sequence ID" value="MFB9716027.1"/>
    <property type="molecule type" value="Genomic_DNA"/>
</dbReference>
<keyword evidence="4" id="KW-1185">Reference proteome</keyword>
<sequence>MSSPALNNQHAGLGLLAKLMATVRPEFRPRIVIPAPGSLVFNTEPCRIDGCERQRTVKGFCKGHYKRWLDQGRPETESFLASPGPLPSGAGPLAACTVTWCRFGSARRGLCVRHHGFFARSGETDMSRWLTTLSPEPATERPECRLAFCDLWAQGNSPLCLNHKSRWHAIGAPDIGEFVTRCESVGLDRFDFRCLDDRPQLRLELQHALQCRHDERRASTHSSAVTPVIRLVTDSGVTSLLDWDLDRWATFYGAGRAGRSHRHNGQLAFLRFAYTRLEDLAAGTGWESEFYRDAWAMHRLGHTDTRGTLRFDKIPQPWLRALAKRFIRWRLTSGREIIQARVDILALNRFAAFLAHTIPDSDGPDCIDRGILERFLAELARDKRAVTSRGRDVSSLNAFFAAVRRHGWTEDLPTSANFYPEDFPRPAKRLPRALADHIMAQLDQAENLGKWTSPDSRLLTLILMRCGLRVGDACNLATDCVVRDGDGAPYLRYMNRKMKREALVPLDEEVLAAILDQQQRVRERFPDGSNWLFPAPKMNPDGAKPLTTHSYRGQLEDWLERCDIQDEHGQEARLTPHQWRHTFGTTLINRDVPQEVVRVLLDHTSAEMTAHYARLHDTTVRRHWEKARKVNINGDTITIDPQGPLAEASWAKQRLGRATQSLPNGFCGLPVQKSCPHANACLTCPMFVTTAEFLPQHREQHRQTVQLLSAAEARGQTRLIEINQAVLHNLDRIIGSLGDTASAGAAG</sequence>
<dbReference type="PANTHER" id="PTHR30349:SF90">
    <property type="entry name" value="TYROSINE RECOMBINASE XERD"/>
    <property type="match status" value="1"/>
</dbReference>
<feature type="domain" description="Tyr recombinase" evidence="2">
    <location>
        <begin position="429"/>
        <end position="629"/>
    </location>
</feature>
<dbReference type="InterPro" id="IPR050090">
    <property type="entry name" value="Tyrosine_recombinase_XerCD"/>
</dbReference>
<proteinExistence type="predicted"/>
<dbReference type="PANTHER" id="PTHR30349">
    <property type="entry name" value="PHAGE INTEGRASE-RELATED"/>
    <property type="match status" value="1"/>
</dbReference>